<feature type="region of interest" description="Disordered" evidence="1">
    <location>
        <begin position="192"/>
        <end position="224"/>
    </location>
</feature>
<gene>
    <name evidence="3" type="ORF">ACHAW5_007298</name>
</gene>
<keyword evidence="2" id="KW-0812">Transmembrane</keyword>
<feature type="compositionally biased region" description="Basic and acidic residues" evidence="1">
    <location>
        <begin position="207"/>
        <end position="224"/>
    </location>
</feature>
<feature type="transmembrane region" description="Helical" evidence="2">
    <location>
        <begin position="83"/>
        <end position="101"/>
    </location>
</feature>
<keyword evidence="2" id="KW-0472">Membrane</keyword>
<organism evidence="3 4">
    <name type="scientific">Stephanodiscus triporus</name>
    <dbReference type="NCBI Taxonomy" id="2934178"/>
    <lineage>
        <taxon>Eukaryota</taxon>
        <taxon>Sar</taxon>
        <taxon>Stramenopiles</taxon>
        <taxon>Ochrophyta</taxon>
        <taxon>Bacillariophyta</taxon>
        <taxon>Coscinodiscophyceae</taxon>
        <taxon>Thalassiosirophycidae</taxon>
        <taxon>Stephanodiscales</taxon>
        <taxon>Stephanodiscaceae</taxon>
        <taxon>Stephanodiscus</taxon>
    </lineage>
</organism>
<sequence length="224" mass="23956">MIAKVSTFAHGPSRRRRILPPRSTHSAAPSFDERAKLFSAFDDNAYSFDPSHAATTTAAAAASATPPGITQIQSFEPMLNVQAAASFAFIAIAFAVLRLRIIAVSNAARRRSAALSALRAAESAQLSDPTAGGDQVATRARVEYESALREELSLRTIVPGVRIVAPNDPRRDEEERAAAKRFLGWGREEFGDDDEGVGIGTEGTRGSIERSDGNVRTDESDVGL</sequence>
<evidence type="ECO:0000256" key="2">
    <source>
        <dbReference type="SAM" id="Phobius"/>
    </source>
</evidence>
<dbReference type="Proteomes" id="UP001530315">
    <property type="component" value="Unassembled WGS sequence"/>
</dbReference>
<accession>A0ABD3NG23</accession>
<evidence type="ECO:0000313" key="3">
    <source>
        <dbReference type="EMBL" id="KAL3774880.1"/>
    </source>
</evidence>
<reference evidence="3 4" key="1">
    <citation type="submission" date="2024-10" db="EMBL/GenBank/DDBJ databases">
        <title>Updated reference genomes for cyclostephanoid diatoms.</title>
        <authorList>
            <person name="Roberts W.R."/>
            <person name="Alverson A.J."/>
        </authorList>
    </citation>
    <scope>NUCLEOTIDE SEQUENCE [LARGE SCALE GENOMIC DNA]</scope>
    <source>
        <strain evidence="3 4">AJA276-08</strain>
    </source>
</reference>
<keyword evidence="4" id="KW-1185">Reference proteome</keyword>
<comment type="caution">
    <text evidence="3">The sequence shown here is derived from an EMBL/GenBank/DDBJ whole genome shotgun (WGS) entry which is preliminary data.</text>
</comment>
<proteinExistence type="predicted"/>
<feature type="region of interest" description="Disordered" evidence="1">
    <location>
        <begin position="1"/>
        <end position="28"/>
    </location>
</feature>
<evidence type="ECO:0000256" key="1">
    <source>
        <dbReference type="SAM" id="MobiDB-lite"/>
    </source>
</evidence>
<evidence type="ECO:0000313" key="4">
    <source>
        <dbReference type="Proteomes" id="UP001530315"/>
    </source>
</evidence>
<protein>
    <submittedName>
        <fullName evidence="3">Uncharacterized protein</fullName>
    </submittedName>
</protein>
<dbReference type="EMBL" id="JALLAZ020001442">
    <property type="protein sequence ID" value="KAL3774880.1"/>
    <property type="molecule type" value="Genomic_DNA"/>
</dbReference>
<name>A0ABD3NG23_9STRA</name>
<keyword evidence="2" id="KW-1133">Transmembrane helix</keyword>
<dbReference type="AlphaFoldDB" id="A0ABD3NG23"/>